<feature type="region of interest" description="Disordered" evidence="1">
    <location>
        <begin position="229"/>
        <end position="266"/>
    </location>
</feature>
<evidence type="ECO:0000256" key="2">
    <source>
        <dbReference type="SAM" id="Phobius"/>
    </source>
</evidence>
<keyword evidence="2" id="KW-1133">Transmembrane helix</keyword>
<dbReference type="Proteomes" id="UP000292957">
    <property type="component" value="Unassembled WGS sequence"/>
</dbReference>
<dbReference type="AlphaFoldDB" id="A0A4Q9MT66"/>
<keyword evidence="2" id="KW-0812">Transmembrane</keyword>
<feature type="compositionally biased region" description="Polar residues" evidence="1">
    <location>
        <begin position="1"/>
        <end position="17"/>
    </location>
</feature>
<sequence length="488" mass="51142">MAEPSAQSKQTTPSDPTNLLPLPLPFPSGHVPPIFSTTSSKPVMAHQGDPSIISRFSATTSSPSAIRSSTSSSATIKNGSSLSSSISLSSRTDSASHSLTTMSKGEAPTMLPYILPTSTTTVVPVQLVPPKFQWSRFPANLELCSIATMAWNYSGPQESLQFLVTSNVSQPIDPAITIATGIDATSQALTWQSVNVIPGQYTLEVLGPGIQERSPVFTITGEDTSCLAPVSSTASSGNGSSTATRTATIAPSMPSSPSPTPPSTALSHGVNIASIAGGAVAGALLLIAGGIWMGCRWRHSRRRARRPGAPPGDFGESGQREDAPMDDAFFQDTLPSYVTVHEKGTARHILIGTAERSLPPAEPIPRPPSALLGYPDYSAPPPYMPHAQFPEDDGAMPSSMDGSIFRVDSRTSMFSDAASTAGLTRPSVYSSSSSWQAISSLFTHIMGRRPSSRKSDAGLSRRTYGSGPAPSSATSQMYFTHDGAVIEV</sequence>
<feature type="compositionally biased region" description="Low complexity" evidence="1">
    <location>
        <begin position="57"/>
        <end position="88"/>
    </location>
</feature>
<feature type="region of interest" description="Disordered" evidence="1">
    <location>
        <begin position="449"/>
        <end position="476"/>
    </location>
</feature>
<organism evidence="3">
    <name type="scientific">Dichomitus squalens</name>
    <dbReference type="NCBI Taxonomy" id="114155"/>
    <lineage>
        <taxon>Eukaryota</taxon>
        <taxon>Fungi</taxon>
        <taxon>Dikarya</taxon>
        <taxon>Basidiomycota</taxon>
        <taxon>Agaricomycotina</taxon>
        <taxon>Agaricomycetes</taxon>
        <taxon>Polyporales</taxon>
        <taxon>Polyporaceae</taxon>
        <taxon>Dichomitus</taxon>
    </lineage>
</organism>
<evidence type="ECO:0000313" key="3">
    <source>
        <dbReference type="EMBL" id="TBU29446.1"/>
    </source>
</evidence>
<name>A0A4Q9MT66_9APHY</name>
<dbReference type="EMBL" id="ML143413">
    <property type="protein sequence ID" value="TBU29446.1"/>
    <property type="molecule type" value="Genomic_DNA"/>
</dbReference>
<feature type="transmembrane region" description="Helical" evidence="2">
    <location>
        <begin position="272"/>
        <end position="295"/>
    </location>
</feature>
<keyword evidence="2" id="KW-0472">Membrane</keyword>
<accession>A0A4Q9MT66</accession>
<feature type="region of interest" description="Disordered" evidence="1">
    <location>
        <begin position="301"/>
        <end position="321"/>
    </location>
</feature>
<gene>
    <name evidence="3" type="ORF">BD311DRAFT_756687</name>
</gene>
<evidence type="ECO:0000256" key="1">
    <source>
        <dbReference type="SAM" id="MobiDB-lite"/>
    </source>
</evidence>
<feature type="compositionally biased region" description="Low complexity" evidence="1">
    <location>
        <begin position="231"/>
        <end position="253"/>
    </location>
</feature>
<dbReference type="OrthoDB" id="3266934at2759"/>
<proteinExistence type="predicted"/>
<protein>
    <submittedName>
        <fullName evidence="3">Uncharacterized protein</fullName>
    </submittedName>
</protein>
<feature type="region of interest" description="Disordered" evidence="1">
    <location>
        <begin position="1"/>
        <end position="88"/>
    </location>
</feature>
<reference evidence="3" key="1">
    <citation type="submission" date="2019-01" db="EMBL/GenBank/DDBJ databases">
        <title>Draft genome sequences of three monokaryotic isolates of the white-rot basidiomycete fungus Dichomitus squalens.</title>
        <authorList>
            <consortium name="DOE Joint Genome Institute"/>
            <person name="Lopez S.C."/>
            <person name="Andreopoulos B."/>
            <person name="Pangilinan J."/>
            <person name="Lipzen A."/>
            <person name="Riley R."/>
            <person name="Ahrendt S."/>
            <person name="Ng V."/>
            <person name="Barry K."/>
            <person name="Daum C."/>
            <person name="Grigoriev I.V."/>
            <person name="Hilden K.S."/>
            <person name="Makela M.R."/>
            <person name="de Vries R.P."/>
        </authorList>
    </citation>
    <scope>NUCLEOTIDE SEQUENCE [LARGE SCALE GENOMIC DNA]</scope>
    <source>
        <strain evidence="3">OM18370.1</strain>
    </source>
</reference>